<dbReference type="InterPro" id="IPR019734">
    <property type="entry name" value="TPR_rpt"/>
</dbReference>
<keyword evidence="2 3" id="KW-0802">TPR repeat</keyword>
<evidence type="ECO:0000313" key="5">
    <source>
        <dbReference type="Proteomes" id="UP001235840"/>
    </source>
</evidence>
<evidence type="ECO:0000256" key="3">
    <source>
        <dbReference type="PROSITE-ProRule" id="PRU00339"/>
    </source>
</evidence>
<dbReference type="SMART" id="SM00028">
    <property type="entry name" value="TPR"/>
    <property type="match status" value="5"/>
</dbReference>
<dbReference type="RefSeq" id="WP_307397413.1">
    <property type="nucleotide sequence ID" value="NZ_BAAADK010000017.1"/>
</dbReference>
<comment type="caution">
    <text evidence="4">The sequence shown here is derived from an EMBL/GenBank/DDBJ whole genome shotgun (WGS) entry which is preliminary data.</text>
</comment>
<gene>
    <name evidence="4" type="ORF">J2S11_003939</name>
</gene>
<feature type="repeat" description="TPR" evidence="3">
    <location>
        <begin position="187"/>
        <end position="220"/>
    </location>
</feature>
<dbReference type="Pfam" id="PF14559">
    <property type="entry name" value="TPR_19"/>
    <property type="match status" value="1"/>
</dbReference>
<dbReference type="PANTHER" id="PTHR45586:SF1">
    <property type="entry name" value="LIPOPOLYSACCHARIDE ASSEMBLY PROTEIN B"/>
    <property type="match status" value="1"/>
</dbReference>
<evidence type="ECO:0000313" key="4">
    <source>
        <dbReference type="EMBL" id="MDQ0168009.1"/>
    </source>
</evidence>
<proteinExistence type="predicted"/>
<dbReference type="SUPFAM" id="SSF48452">
    <property type="entry name" value="TPR-like"/>
    <property type="match status" value="2"/>
</dbReference>
<dbReference type="Proteomes" id="UP001235840">
    <property type="component" value="Unassembled WGS sequence"/>
</dbReference>
<evidence type="ECO:0000256" key="1">
    <source>
        <dbReference type="ARBA" id="ARBA00022737"/>
    </source>
</evidence>
<protein>
    <submittedName>
        <fullName evidence="4">Tetratricopeptide (TPR) repeat protein</fullName>
    </submittedName>
</protein>
<dbReference type="InterPro" id="IPR051012">
    <property type="entry name" value="CellSynth/LPSAsmb/PSIAsmb"/>
</dbReference>
<reference evidence="4 5" key="1">
    <citation type="submission" date="2023-07" db="EMBL/GenBank/DDBJ databases">
        <title>Genomic Encyclopedia of Type Strains, Phase IV (KMG-IV): sequencing the most valuable type-strain genomes for metagenomic binning, comparative biology and taxonomic classification.</title>
        <authorList>
            <person name="Goeker M."/>
        </authorList>
    </citation>
    <scope>NUCLEOTIDE SEQUENCE [LARGE SCALE GENOMIC DNA]</scope>
    <source>
        <strain evidence="4 5">DSM 12751</strain>
    </source>
</reference>
<dbReference type="InterPro" id="IPR011990">
    <property type="entry name" value="TPR-like_helical_dom_sf"/>
</dbReference>
<sequence length="561" mass="66311">MIKQDRKTIGKTNVISVYFDAEFFFERGLHSFQRYDFPKALKYFRKSVDLDPHHSKYLVHLAAVYTELGNYEESNRLLTFIVNSIDSCFTDCYYYMANNYAHLGNFDQAERYALLYIQESHDGIYVEEAEELLDFICFELDREPRELDQENQLIVQHEKARIALEQGKFVEATRLLKEMVEEHPHFLAARNNLALSYYYLGKYDEAMGVIEEILERDQANLHALCNLAVFLYHKEKQEEAKQLLAGLKKVQPFHPEHQYKLATTLGILGEDQRAFELFSSLSKRGLMEDSSLYHYMAVASYNIGREAKALEYWTKLKQLNPSCEIAEYYLNILEDKELIQTTERLPYHYQLPFDVQLKKMDWFVNGRIPKNLMQDPLIRSSLLWSLRYGDRDTKLQVLQSFELLADEEVEEALRQFILEKEEEDYIKKVAIFVLRQIGAKTPYTANLCGHLIEIDQQTIEERFPHWMENWQKVSNCLRKYMEGQYDLLEHQEAQTIWSSFLEQIYPDLPQIRKAEGWAAAIEYYMLVRKKKKVSKIEIAERYDISVQTLSKNLDLLKQAFS</sequence>
<evidence type="ECO:0000256" key="2">
    <source>
        <dbReference type="ARBA" id="ARBA00022803"/>
    </source>
</evidence>
<dbReference type="Gene3D" id="1.25.40.10">
    <property type="entry name" value="Tetratricopeptide repeat domain"/>
    <property type="match status" value="3"/>
</dbReference>
<accession>A0ABT9W443</accession>
<keyword evidence="1" id="KW-0677">Repeat</keyword>
<feature type="repeat" description="TPR" evidence="3">
    <location>
        <begin position="21"/>
        <end position="54"/>
    </location>
</feature>
<dbReference type="PANTHER" id="PTHR45586">
    <property type="entry name" value="TPR REPEAT-CONTAINING PROTEIN PA4667"/>
    <property type="match status" value="1"/>
</dbReference>
<dbReference type="PROSITE" id="PS50005">
    <property type="entry name" value="TPR"/>
    <property type="match status" value="2"/>
</dbReference>
<organism evidence="4 5">
    <name type="scientific">Caldalkalibacillus horti</name>
    <dbReference type="NCBI Taxonomy" id="77523"/>
    <lineage>
        <taxon>Bacteria</taxon>
        <taxon>Bacillati</taxon>
        <taxon>Bacillota</taxon>
        <taxon>Bacilli</taxon>
        <taxon>Bacillales</taxon>
        <taxon>Bacillaceae</taxon>
        <taxon>Caldalkalibacillus</taxon>
    </lineage>
</organism>
<dbReference type="EMBL" id="JAUSTY010000022">
    <property type="protein sequence ID" value="MDQ0168009.1"/>
    <property type="molecule type" value="Genomic_DNA"/>
</dbReference>
<keyword evidence="5" id="KW-1185">Reference proteome</keyword>
<name>A0ABT9W443_9BACI</name>